<name>A0A1M7UU50_9FIRM</name>
<dbReference type="GO" id="GO:0009007">
    <property type="term" value="F:site-specific DNA-methyltransferase (adenine-specific) activity"/>
    <property type="evidence" value="ECO:0007669"/>
    <property type="project" value="UniProtKB-EC"/>
</dbReference>
<organism evidence="8 9">
    <name type="scientific">Desulfitobacterium chlororespirans DSM 11544</name>
    <dbReference type="NCBI Taxonomy" id="1121395"/>
    <lineage>
        <taxon>Bacteria</taxon>
        <taxon>Bacillati</taxon>
        <taxon>Bacillota</taxon>
        <taxon>Clostridia</taxon>
        <taxon>Eubacteriales</taxon>
        <taxon>Desulfitobacteriaceae</taxon>
        <taxon>Desulfitobacterium</taxon>
    </lineage>
</organism>
<dbReference type="InterPro" id="IPR051537">
    <property type="entry name" value="DNA_Adenine_Mtase"/>
</dbReference>
<gene>
    <name evidence="8" type="ORF">SAMN02745215_04637</name>
</gene>
<dbReference type="PANTHER" id="PTHR42933">
    <property type="entry name" value="SLR6095 PROTEIN"/>
    <property type="match status" value="1"/>
</dbReference>
<keyword evidence="9" id="KW-1185">Reference proteome</keyword>
<dbReference type="PANTHER" id="PTHR42933:SF1">
    <property type="entry name" value="SITE-SPECIFIC DNA-METHYLTRANSFERASE (ADENINE-SPECIFIC)"/>
    <property type="match status" value="1"/>
</dbReference>
<keyword evidence="2 8" id="KW-0489">Methyltransferase</keyword>
<evidence type="ECO:0000256" key="6">
    <source>
        <dbReference type="ARBA" id="ARBA00047942"/>
    </source>
</evidence>
<dbReference type="InterPro" id="IPR029063">
    <property type="entry name" value="SAM-dependent_MTases_sf"/>
</dbReference>
<evidence type="ECO:0000256" key="2">
    <source>
        <dbReference type="ARBA" id="ARBA00022603"/>
    </source>
</evidence>
<dbReference type="GO" id="GO:0032259">
    <property type="term" value="P:methylation"/>
    <property type="evidence" value="ECO:0007669"/>
    <property type="project" value="UniProtKB-KW"/>
</dbReference>
<evidence type="ECO:0000256" key="1">
    <source>
        <dbReference type="ARBA" id="ARBA00011900"/>
    </source>
</evidence>
<dbReference type="Gene3D" id="3.40.50.150">
    <property type="entry name" value="Vaccinia Virus protein VP39"/>
    <property type="match status" value="1"/>
</dbReference>
<dbReference type="EMBL" id="FRDN01000017">
    <property type="protein sequence ID" value="SHN86464.1"/>
    <property type="molecule type" value="Genomic_DNA"/>
</dbReference>
<dbReference type="GO" id="GO:0003677">
    <property type="term" value="F:DNA binding"/>
    <property type="evidence" value="ECO:0007669"/>
    <property type="project" value="InterPro"/>
</dbReference>
<dbReference type="STRING" id="1121395.SAMN02745215_04637"/>
<sequence>MSAISISNAIDWTHREEREAQYMEIVGRYEKNEPDLFSKMLYHLVEELERHAEVPRDVLGPVFHELELHNKYRGQFFTPQEICNMMGRITLGEKDLNITERGYITVAEPCAGSGAMILGFAKAMTENQYNIHKQMVVTATDVDLKCVFMTYLQLSLYGIPAVVIHGDTIQMKEWSRWYTPVYLLDGWMWRQECGNSEQFSKSGTEVIKRISEPLYGALKDLDNLIISKNENRETA</sequence>
<dbReference type="AlphaFoldDB" id="A0A1M7UU50"/>
<comment type="catalytic activity">
    <reaction evidence="6">
        <text>a 2'-deoxyadenosine in DNA + S-adenosyl-L-methionine = an N(6)-methyl-2'-deoxyadenosine in DNA + S-adenosyl-L-homocysteine + H(+)</text>
        <dbReference type="Rhea" id="RHEA:15197"/>
        <dbReference type="Rhea" id="RHEA-COMP:12418"/>
        <dbReference type="Rhea" id="RHEA-COMP:12419"/>
        <dbReference type="ChEBI" id="CHEBI:15378"/>
        <dbReference type="ChEBI" id="CHEBI:57856"/>
        <dbReference type="ChEBI" id="CHEBI:59789"/>
        <dbReference type="ChEBI" id="CHEBI:90615"/>
        <dbReference type="ChEBI" id="CHEBI:90616"/>
        <dbReference type="EC" id="2.1.1.72"/>
    </reaction>
</comment>
<dbReference type="InterPro" id="IPR003356">
    <property type="entry name" value="DNA_methylase_A-5"/>
</dbReference>
<keyword evidence="4" id="KW-0949">S-adenosyl-L-methionine</keyword>
<protein>
    <recommendedName>
        <fullName evidence="1">site-specific DNA-methyltransferase (adenine-specific)</fullName>
        <ecNumber evidence="1">2.1.1.72</ecNumber>
    </recommendedName>
</protein>
<evidence type="ECO:0000256" key="5">
    <source>
        <dbReference type="ARBA" id="ARBA00022747"/>
    </source>
</evidence>
<evidence type="ECO:0000256" key="4">
    <source>
        <dbReference type="ARBA" id="ARBA00022691"/>
    </source>
</evidence>
<feature type="domain" description="DNA methylase adenine-specific" evidence="7">
    <location>
        <begin position="70"/>
        <end position="175"/>
    </location>
</feature>
<dbReference type="SUPFAM" id="SSF53335">
    <property type="entry name" value="S-adenosyl-L-methionine-dependent methyltransferases"/>
    <property type="match status" value="1"/>
</dbReference>
<dbReference type="GO" id="GO:0008170">
    <property type="term" value="F:N-methyltransferase activity"/>
    <property type="evidence" value="ECO:0007669"/>
    <property type="project" value="InterPro"/>
</dbReference>
<dbReference type="Proteomes" id="UP000184010">
    <property type="component" value="Unassembled WGS sequence"/>
</dbReference>
<dbReference type="PRINTS" id="PR00507">
    <property type="entry name" value="N12N6MTFRASE"/>
</dbReference>
<keyword evidence="5" id="KW-0680">Restriction system</keyword>
<dbReference type="EC" id="2.1.1.72" evidence="1"/>
<accession>A0A1M7UU50</accession>
<keyword evidence="3" id="KW-0808">Transferase</keyword>
<dbReference type="Pfam" id="PF02384">
    <property type="entry name" value="N6_Mtase"/>
    <property type="match status" value="1"/>
</dbReference>
<evidence type="ECO:0000313" key="8">
    <source>
        <dbReference type="EMBL" id="SHN86464.1"/>
    </source>
</evidence>
<dbReference type="GO" id="GO:0009307">
    <property type="term" value="P:DNA restriction-modification system"/>
    <property type="evidence" value="ECO:0007669"/>
    <property type="project" value="UniProtKB-KW"/>
</dbReference>
<evidence type="ECO:0000313" key="9">
    <source>
        <dbReference type="Proteomes" id="UP000184010"/>
    </source>
</evidence>
<proteinExistence type="predicted"/>
<reference evidence="9" key="1">
    <citation type="submission" date="2016-12" db="EMBL/GenBank/DDBJ databases">
        <authorList>
            <person name="Varghese N."/>
            <person name="Submissions S."/>
        </authorList>
    </citation>
    <scope>NUCLEOTIDE SEQUENCE [LARGE SCALE GENOMIC DNA]</scope>
    <source>
        <strain evidence="9">DSM 11544</strain>
    </source>
</reference>
<evidence type="ECO:0000259" key="7">
    <source>
        <dbReference type="Pfam" id="PF02384"/>
    </source>
</evidence>
<evidence type="ECO:0000256" key="3">
    <source>
        <dbReference type="ARBA" id="ARBA00022679"/>
    </source>
</evidence>